<dbReference type="InterPro" id="IPR012337">
    <property type="entry name" value="RNaseH-like_sf"/>
</dbReference>
<dbReference type="InterPro" id="IPR044730">
    <property type="entry name" value="RNase_H-like_dom_plant"/>
</dbReference>
<dbReference type="InterPro" id="IPR002156">
    <property type="entry name" value="RNaseH_domain"/>
</dbReference>
<gene>
    <name evidence="2" type="ORF">SO802_023335</name>
</gene>
<name>A0AAW2C8H8_9ROSI</name>
<dbReference type="PANTHER" id="PTHR47074:SF11">
    <property type="entry name" value="REVERSE TRANSCRIPTASE-LIKE PROTEIN"/>
    <property type="match status" value="1"/>
</dbReference>
<protein>
    <recommendedName>
        <fullName evidence="1">RNase H type-1 domain-containing protein</fullName>
    </recommendedName>
</protein>
<reference evidence="2 3" key="1">
    <citation type="submission" date="2024-01" db="EMBL/GenBank/DDBJ databases">
        <title>A telomere-to-telomere, gap-free genome of sweet tea (Lithocarpus litseifolius).</title>
        <authorList>
            <person name="Zhou J."/>
        </authorList>
    </citation>
    <scope>NUCLEOTIDE SEQUENCE [LARGE SCALE GENOMIC DNA]</scope>
    <source>
        <strain evidence="2">Zhou-2022a</strain>
        <tissue evidence="2">Leaf</tissue>
    </source>
</reference>
<dbReference type="InterPro" id="IPR052929">
    <property type="entry name" value="RNase_H-like_EbsB-rel"/>
</dbReference>
<dbReference type="CDD" id="cd06222">
    <property type="entry name" value="RNase_H_like"/>
    <property type="match status" value="1"/>
</dbReference>
<dbReference type="Proteomes" id="UP001459277">
    <property type="component" value="Unassembled WGS sequence"/>
</dbReference>
<dbReference type="InterPro" id="IPR036397">
    <property type="entry name" value="RNaseH_sf"/>
</dbReference>
<feature type="domain" description="RNase H type-1" evidence="1">
    <location>
        <begin position="24"/>
        <end position="135"/>
    </location>
</feature>
<comment type="caution">
    <text evidence="2">The sequence shown here is derived from an EMBL/GenBank/DDBJ whole genome shotgun (WGS) entry which is preliminary data.</text>
</comment>
<dbReference type="Gene3D" id="3.30.420.10">
    <property type="entry name" value="Ribonuclease H-like superfamily/Ribonuclease H"/>
    <property type="match status" value="1"/>
</dbReference>
<organism evidence="2 3">
    <name type="scientific">Lithocarpus litseifolius</name>
    <dbReference type="NCBI Taxonomy" id="425828"/>
    <lineage>
        <taxon>Eukaryota</taxon>
        <taxon>Viridiplantae</taxon>
        <taxon>Streptophyta</taxon>
        <taxon>Embryophyta</taxon>
        <taxon>Tracheophyta</taxon>
        <taxon>Spermatophyta</taxon>
        <taxon>Magnoliopsida</taxon>
        <taxon>eudicotyledons</taxon>
        <taxon>Gunneridae</taxon>
        <taxon>Pentapetalae</taxon>
        <taxon>rosids</taxon>
        <taxon>fabids</taxon>
        <taxon>Fagales</taxon>
        <taxon>Fagaceae</taxon>
        <taxon>Lithocarpus</taxon>
    </lineage>
</organism>
<evidence type="ECO:0000259" key="1">
    <source>
        <dbReference type="Pfam" id="PF13456"/>
    </source>
</evidence>
<evidence type="ECO:0000313" key="2">
    <source>
        <dbReference type="EMBL" id="KAK9993632.1"/>
    </source>
</evidence>
<dbReference type="PANTHER" id="PTHR47074">
    <property type="entry name" value="BNAC02G40300D PROTEIN"/>
    <property type="match status" value="1"/>
</dbReference>
<dbReference type="GO" id="GO:0004523">
    <property type="term" value="F:RNA-DNA hybrid ribonuclease activity"/>
    <property type="evidence" value="ECO:0007669"/>
    <property type="project" value="InterPro"/>
</dbReference>
<accession>A0AAW2C8H8</accession>
<dbReference type="Pfam" id="PF13456">
    <property type="entry name" value="RVT_3"/>
    <property type="match status" value="1"/>
</dbReference>
<evidence type="ECO:0000313" key="3">
    <source>
        <dbReference type="Proteomes" id="UP001459277"/>
    </source>
</evidence>
<dbReference type="AlphaFoldDB" id="A0AAW2C8H8"/>
<keyword evidence="3" id="KW-1185">Reference proteome</keyword>
<dbReference type="GO" id="GO:0003676">
    <property type="term" value="F:nucleic acid binding"/>
    <property type="evidence" value="ECO:0007669"/>
    <property type="project" value="InterPro"/>
</dbReference>
<dbReference type="SUPFAM" id="SSF53098">
    <property type="entry name" value="Ribonuclease H-like"/>
    <property type="match status" value="1"/>
</dbReference>
<proteinExistence type="predicted"/>
<sequence>MTQILLYSISIKFIYIYIYDNGAVSGYGAVIRNVNGEVVAALSAKGGAVGDSEEVEVMACRKTLKFAVDAGFMEVILEGENATVLKTISYAQPNFSLLVLIYEDIWCLAAGFRSISVNCVRCSANGVTYALARFARLIENEIVWIEEDPPPAADALYLNFSLLNQLKLFGSGFKKKKGMKMLF</sequence>
<dbReference type="EMBL" id="JAZDWU010000008">
    <property type="protein sequence ID" value="KAK9993632.1"/>
    <property type="molecule type" value="Genomic_DNA"/>
</dbReference>